<evidence type="ECO:0000256" key="1">
    <source>
        <dbReference type="SAM" id="MobiDB-lite"/>
    </source>
</evidence>
<organism evidence="3">
    <name type="scientific">freshwater metagenome</name>
    <dbReference type="NCBI Taxonomy" id="449393"/>
    <lineage>
        <taxon>unclassified sequences</taxon>
        <taxon>metagenomes</taxon>
        <taxon>ecological metagenomes</taxon>
    </lineage>
</organism>
<dbReference type="EMBL" id="CAEZTS010000092">
    <property type="protein sequence ID" value="CAB4581996.1"/>
    <property type="molecule type" value="Genomic_DNA"/>
</dbReference>
<reference evidence="3" key="1">
    <citation type="submission" date="2020-05" db="EMBL/GenBank/DDBJ databases">
        <authorList>
            <person name="Chiriac C."/>
            <person name="Salcher M."/>
            <person name="Ghai R."/>
            <person name="Kavagutti S V."/>
        </authorList>
    </citation>
    <scope>NUCLEOTIDE SEQUENCE</scope>
</reference>
<feature type="transmembrane region" description="Helical" evidence="2">
    <location>
        <begin position="211"/>
        <end position="232"/>
    </location>
</feature>
<dbReference type="AlphaFoldDB" id="A0A6J6F0N8"/>
<accession>A0A6J6F0N8</accession>
<feature type="compositionally biased region" description="Low complexity" evidence="1">
    <location>
        <begin position="38"/>
        <end position="51"/>
    </location>
</feature>
<gene>
    <name evidence="3" type="ORF">UFOPK1722_01106</name>
</gene>
<keyword evidence="2" id="KW-1133">Transmembrane helix</keyword>
<protein>
    <submittedName>
        <fullName evidence="3">Unannotated protein</fullName>
    </submittedName>
</protein>
<keyword evidence="2" id="KW-0472">Membrane</keyword>
<name>A0A6J6F0N8_9ZZZZ</name>
<evidence type="ECO:0000256" key="2">
    <source>
        <dbReference type="SAM" id="Phobius"/>
    </source>
</evidence>
<proteinExistence type="predicted"/>
<keyword evidence="2" id="KW-0812">Transmembrane</keyword>
<evidence type="ECO:0000313" key="3">
    <source>
        <dbReference type="EMBL" id="CAB4581996.1"/>
    </source>
</evidence>
<feature type="region of interest" description="Disordered" evidence="1">
    <location>
        <begin position="38"/>
        <end position="62"/>
    </location>
</feature>
<sequence>MGSMRRVARGTFFSALVGASMLASTWGASNASAVVPPVSDPPVTEVPVEDGSAGGGTGTTDTTVVAAPTNTVPASCVIPTPVRATFVGTIVAADPRTARYRIDQLRGGTLEGYEATGLVDVLYEEDVRFLSLGDSYIVAVGVNAESGALYSKVRDPEPLFGGSQIIGMDNSDADCPEIEDAVRTLTIDGGPVESGVLAPLSNAKGRLARAILLPFVWVFGGLLGLATLRVLVVTVWRSGRRALDGEPGR</sequence>